<dbReference type="AlphaFoldDB" id="A0A316A3F7"/>
<dbReference type="OrthoDB" id="1958063at2"/>
<keyword evidence="3" id="KW-1185">Reference proteome</keyword>
<feature type="transmembrane region" description="Helical" evidence="1">
    <location>
        <begin position="266"/>
        <end position="285"/>
    </location>
</feature>
<evidence type="ECO:0000313" key="2">
    <source>
        <dbReference type="EMBL" id="SUQ12350.1"/>
    </source>
</evidence>
<name>A0A316A3F7_9FIRM</name>
<feature type="transmembrane region" description="Helical" evidence="1">
    <location>
        <begin position="183"/>
        <end position="203"/>
    </location>
</feature>
<protein>
    <submittedName>
        <fullName evidence="2">Uncharacterized protein</fullName>
    </submittedName>
</protein>
<sequence length="290" mass="33284">MSSTKNTTTFFDDDFEVTYEEEEPFTYSFDIEPVTKDLSNKTTVMDTSHYQDDKYRNGRYRDNRYDEDIYDRDEYDADIYDKDEYDADIYSGDEDDADIYDNFIRPRRRRRKSVPGIPSLPFPAKKKAKYGTKAIYHVARSVVRIVSFLITAGTLGVLAYNFWRGAAPYGDPQTILTEKNYELAAYAGVAAVFLLFEFIALLWSMTRMRIREGRKVYKEDTGRGLSSFIFLYIASYLSFLLCSFLPDTSGTYAILNGIEGALDVFGSLHNMLLGLCAAGVISCLVRRRMN</sequence>
<feature type="transmembrane region" description="Helical" evidence="1">
    <location>
        <begin position="142"/>
        <end position="163"/>
    </location>
</feature>
<evidence type="ECO:0000256" key="1">
    <source>
        <dbReference type="SAM" id="Phobius"/>
    </source>
</evidence>
<keyword evidence="1" id="KW-0812">Transmembrane</keyword>
<dbReference type="EMBL" id="UHJJ01000001">
    <property type="protein sequence ID" value="SUQ12350.1"/>
    <property type="molecule type" value="Genomic_DNA"/>
</dbReference>
<accession>A0A316A3F7</accession>
<dbReference type="Proteomes" id="UP000254051">
    <property type="component" value="Unassembled WGS sequence"/>
</dbReference>
<keyword evidence="1" id="KW-0472">Membrane</keyword>
<proteinExistence type="predicted"/>
<evidence type="ECO:0000313" key="3">
    <source>
        <dbReference type="Proteomes" id="UP000254051"/>
    </source>
</evidence>
<organism evidence="2 3">
    <name type="scientific">Faecalicatena contorta</name>
    <dbReference type="NCBI Taxonomy" id="39482"/>
    <lineage>
        <taxon>Bacteria</taxon>
        <taxon>Bacillati</taxon>
        <taxon>Bacillota</taxon>
        <taxon>Clostridia</taxon>
        <taxon>Lachnospirales</taxon>
        <taxon>Lachnospiraceae</taxon>
        <taxon>Faecalicatena</taxon>
    </lineage>
</organism>
<gene>
    <name evidence="2" type="ORF">SAMN05216529_101241</name>
</gene>
<dbReference type="RefSeq" id="WP_109708376.1">
    <property type="nucleotide sequence ID" value="NZ_QGDS01000001.1"/>
</dbReference>
<keyword evidence="1" id="KW-1133">Transmembrane helix</keyword>
<reference evidence="3" key="1">
    <citation type="submission" date="2017-07" db="EMBL/GenBank/DDBJ databases">
        <authorList>
            <person name="Varghese N."/>
            <person name="Submissions S."/>
        </authorList>
    </citation>
    <scope>NUCLEOTIDE SEQUENCE [LARGE SCALE GENOMIC DNA]</scope>
    <source>
        <strain evidence="3">NLAE-zl-C134</strain>
    </source>
</reference>
<feature type="transmembrane region" description="Helical" evidence="1">
    <location>
        <begin position="224"/>
        <end position="246"/>
    </location>
</feature>